<dbReference type="STRING" id="1004156.AYP45_02230"/>
<organism evidence="1 2">
    <name type="scientific">Candidatus Brocadia carolinensis</name>
    <dbReference type="NCBI Taxonomy" id="1004156"/>
    <lineage>
        <taxon>Bacteria</taxon>
        <taxon>Pseudomonadati</taxon>
        <taxon>Planctomycetota</taxon>
        <taxon>Candidatus Brocadiia</taxon>
        <taxon>Candidatus Brocadiales</taxon>
        <taxon>Candidatus Brocadiaceae</taxon>
        <taxon>Candidatus Brocadia</taxon>
    </lineage>
</organism>
<dbReference type="PANTHER" id="PTHR33505:SF4">
    <property type="entry name" value="PROTEIN PREY, MITOCHONDRIAL"/>
    <property type="match status" value="1"/>
</dbReference>
<dbReference type="GO" id="GO:0005829">
    <property type="term" value="C:cytosol"/>
    <property type="evidence" value="ECO:0007669"/>
    <property type="project" value="TreeGrafter"/>
</dbReference>
<protein>
    <submittedName>
        <fullName evidence="1">Uncharacterized protein</fullName>
    </submittedName>
</protein>
<dbReference type="SUPFAM" id="SSF158997">
    <property type="entry name" value="Trm112p-like"/>
    <property type="match status" value="1"/>
</dbReference>
<evidence type="ECO:0000313" key="2">
    <source>
        <dbReference type="Proteomes" id="UP000189681"/>
    </source>
</evidence>
<dbReference type="PANTHER" id="PTHR33505">
    <property type="entry name" value="ZGC:162634"/>
    <property type="match status" value="1"/>
</dbReference>
<proteinExistence type="predicted"/>
<evidence type="ECO:0000313" key="1">
    <source>
        <dbReference type="EMBL" id="OOP57690.1"/>
    </source>
</evidence>
<gene>
    <name evidence="1" type="ORF">AYP45_02230</name>
</gene>
<dbReference type="InterPro" id="IPR005651">
    <property type="entry name" value="Trm112-like"/>
</dbReference>
<dbReference type="EMBL" id="AYTS01000020">
    <property type="protein sequence ID" value="OOP57690.1"/>
    <property type="molecule type" value="Genomic_DNA"/>
</dbReference>
<accession>A0A1V4AX32</accession>
<comment type="caution">
    <text evidence="1">The sequence shown here is derived from an EMBL/GenBank/DDBJ whole genome shotgun (WGS) entry which is preliminary data.</text>
</comment>
<sequence>MVAKELLDILVCPLCKADIRLECDRIVCIECGRRYPIRDDIPVMLIDEAELPEEPKKIHG</sequence>
<dbReference type="Proteomes" id="UP000189681">
    <property type="component" value="Unassembled WGS sequence"/>
</dbReference>
<dbReference type="AlphaFoldDB" id="A0A1V4AX32"/>
<dbReference type="Gene3D" id="2.20.25.10">
    <property type="match status" value="1"/>
</dbReference>
<dbReference type="Pfam" id="PF03966">
    <property type="entry name" value="Trm112p"/>
    <property type="match status" value="1"/>
</dbReference>
<name>A0A1V4AX32_9BACT</name>
<reference evidence="1 2" key="1">
    <citation type="journal article" date="2017" name="Water Res.">
        <title>Discovery and metagenomic analysis of an anammox bacterial enrichment related to Candidatus "Brocadia caroliniensis" in a full-scale glycerol-fed nitritation-denitritation separate centrate treatment process.</title>
        <authorList>
            <person name="Park H."/>
            <person name="Brotto A.C."/>
            <person name="van Loosdrecht M.C."/>
            <person name="Chandran K."/>
        </authorList>
    </citation>
    <scope>NUCLEOTIDE SEQUENCE [LARGE SCALE GENOMIC DNA]</scope>
    <source>
        <strain evidence="1">26THWARD</strain>
    </source>
</reference>